<comment type="caution">
    <text evidence="1">The sequence shown here is derived from an EMBL/GenBank/DDBJ whole genome shotgun (WGS) entry which is preliminary data.</text>
</comment>
<accession>A0ACC3AY15</accession>
<protein>
    <submittedName>
        <fullName evidence="1">Uncharacterized protein</fullName>
    </submittedName>
</protein>
<gene>
    <name evidence="1" type="ORF">N8T08_007463</name>
</gene>
<dbReference type="Proteomes" id="UP001177260">
    <property type="component" value="Unassembled WGS sequence"/>
</dbReference>
<name>A0ACC3AY15_9EURO</name>
<dbReference type="EMBL" id="JAOPJF010000048">
    <property type="protein sequence ID" value="KAK1142659.1"/>
    <property type="molecule type" value="Genomic_DNA"/>
</dbReference>
<evidence type="ECO:0000313" key="2">
    <source>
        <dbReference type="Proteomes" id="UP001177260"/>
    </source>
</evidence>
<proteinExistence type="predicted"/>
<organism evidence="1 2">
    <name type="scientific">Aspergillus melleus</name>
    <dbReference type="NCBI Taxonomy" id="138277"/>
    <lineage>
        <taxon>Eukaryota</taxon>
        <taxon>Fungi</taxon>
        <taxon>Dikarya</taxon>
        <taxon>Ascomycota</taxon>
        <taxon>Pezizomycotina</taxon>
        <taxon>Eurotiomycetes</taxon>
        <taxon>Eurotiomycetidae</taxon>
        <taxon>Eurotiales</taxon>
        <taxon>Aspergillaceae</taxon>
        <taxon>Aspergillus</taxon>
        <taxon>Aspergillus subgen. Circumdati</taxon>
    </lineage>
</organism>
<reference evidence="1 2" key="1">
    <citation type="journal article" date="2023" name="ACS Omega">
        <title>Identification of the Neoaspergillic Acid Biosynthesis Gene Cluster by Establishing an In Vitro CRISPR-Ribonucleoprotein Genetic System in Aspergillus melleus.</title>
        <authorList>
            <person name="Yuan B."/>
            <person name="Grau M.F."/>
            <person name="Murata R.M."/>
            <person name="Torok T."/>
            <person name="Venkateswaran K."/>
            <person name="Stajich J.E."/>
            <person name="Wang C.C.C."/>
        </authorList>
    </citation>
    <scope>NUCLEOTIDE SEQUENCE [LARGE SCALE GENOMIC DNA]</scope>
    <source>
        <strain evidence="1 2">IMV 1140</strain>
    </source>
</reference>
<evidence type="ECO:0000313" key="1">
    <source>
        <dbReference type="EMBL" id="KAK1142659.1"/>
    </source>
</evidence>
<keyword evidence="2" id="KW-1185">Reference proteome</keyword>
<sequence>MKYSNAAILGFLGCALALPTPAQDETQGLPNLPFPLPSGLALASELPKISDLLPTGLPIKRDESGGLPFPLPSGISDLLNPSGGSGESGSSSGSSESSATGTSSGSSGSGGLPIPSGISNLLHPSGQPGGSGGLPFPIPSGISDLLHPSGGSGGSGSSSGSGSGIGDLLPSGLPDISKLLPTDLPIKRDEEAGGLPFPIPSGISDLLNPSGGSGESSSSSGSGSGLGDLLPSGLPDISKLLPTDLPIKRDEEAGRLPFHVLPSGFPNFPGFPKPTGLPDFPKPTGLFPEPPKPVGGEQPAPTPTSAAIPTGSAVAFKA</sequence>